<dbReference type="EMBL" id="MCBS01017071">
    <property type="protein sequence ID" value="RKF82530.1"/>
    <property type="molecule type" value="Genomic_DNA"/>
</dbReference>
<comment type="caution">
    <text evidence="1">The sequence shown here is derived from an EMBL/GenBank/DDBJ whole genome shotgun (WGS) entry which is preliminary data.</text>
</comment>
<evidence type="ECO:0000313" key="1">
    <source>
        <dbReference type="EMBL" id="RKF82530.1"/>
    </source>
</evidence>
<gene>
    <name evidence="1" type="ORF">GcM1_170004</name>
</gene>
<sequence length="153" mass="17609">MDDSKANFFTTVLKDNPIRSIALNNIVVLTGQATYETWSIMMMTIWRTMGMYELIVDGLKPISNAGTEEIRAYTVFSNAAIDTFLQVVHSDILKLLLEKVAEYKRDTAYALVYQLKNLCQLFTAYDSEKSLSEFIQMNSMRRKEILTLKKVKE</sequence>
<evidence type="ECO:0000313" key="2">
    <source>
        <dbReference type="Proteomes" id="UP000285326"/>
    </source>
</evidence>
<accession>A0A420J6X1</accession>
<proteinExistence type="predicted"/>
<name>A0A420J6X1_9PEZI</name>
<reference evidence="1 2" key="1">
    <citation type="journal article" date="2018" name="BMC Genomics">
        <title>Comparative genome analyses reveal sequence features reflecting distinct modes of host-adaptation between dicot and monocot powdery mildew.</title>
        <authorList>
            <person name="Wu Y."/>
            <person name="Ma X."/>
            <person name="Pan Z."/>
            <person name="Kale S.D."/>
            <person name="Song Y."/>
            <person name="King H."/>
            <person name="Zhang Q."/>
            <person name="Presley C."/>
            <person name="Deng X."/>
            <person name="Wei C.I."/>
            <person name="Xiao S."/>
        </authorList>
    </citation>
    <scope>NUCLEOTIDE SEQUENCE [LARGE SCALE GENOMIC DNA]</scope>
    <source>
        <strain evidence="1">UMSG1</strain>
    </source>
</reference>
<organism evidence="1 2">
    <name type="scientific">Golovinomyces cichoracearum</name>
    <dbReference type="NCBI Taxonomy" id="62708"/>
    <lineage>
        <taxon>Eukaryota</taxon>
        <taxon>Fungi</taxon>
        <taxon>Dikarya</taxon>
        <taxon>Ascomycota</taxon>
        <taxon>Pezizomycotina</taxon>
        <taxon>Leotiomycetes</taxon>
        <taxon>Erysiphales</taxon>
        <taxon>Erysiphaceae</taxon>
        <taxon>Golovinomyces</taxon>
    </lineage>
</organism>
<protein>
    <submittedName>
        <fullName evidence="1">Uncharacterized protein</fullName>
    </submittedName>
</protein>
<dbReference type="AlphaFoldDB" id="A0A420J6X1"/>
<dbReference type="Proteomes" id="UP000285326">
    <property type="component" value="Unassembled WGS sequence"/>
</dbReference>